<dbReference type="SMART" id="SM00431">
    <property type="entry name" value="SCAN"/>
    <property type="match status" value="1"/>
</dbReference>
<feature type="non-terminal residue" evidence="4">
    <location>
        <position position="162"/>
    </location>
</feature>
<evidence type="ECO:0000259" key="3">
    <source>
        <dbReference type="PROSITE" id="PS50804"/>
    </source>
</evidence>
<dbReference type="PROSITE" id="PS50804">
    <property type="entry name" value="SCAN_BOX"/>
    <property type="match status" value="1"/>
</dbReference>
<dbReference type="PANTHER" id="PTHR45935">
    <property type="entry name" value="PROTEIN ZBED8-RELATED"/>
    <property type="match status" value="1"/>
</dbReference>
<dbReference type="InterPro" id="IPR050916">
    <property type="entry name" value="SCAN-C2H2_zinc_finger"/>
</dbReference>
<dbReference type="OrthoDB" id="9427073at2759"/>
<feature type="region of interest" description="Disordered" evidence="2">
    <location>
        <begin position="102"/>
        <end position="162"/>
    </location>
</feature>
<proteinExistence type="predicted"/>
<feature type="domain" description="SCAN box" evidence="3">
    <location>
        <begin position="18"/>
        <end position="96"/>
    </location>
</feature>
<dbReference type="EMBL" id="JAHGAV010000116">
    <property type="protein sequence ID" value="KAG6931669.1"/>
    <property type="molecule type" value="Genomic_DNA"/>
</dbReference>
<sequence>QVKATILDALDISPETFRQRVRTLVYPTGARPRVVAQELREACKRWLLPERRTPGELMEQILLEQLTHILPSRGKAWVLRHRPVTLAAAITLMEDFLAAEAPVGPTTRAAPPVPERPTPEKRGPIRGETRNSSRGTEPRPRPTEGPVRQAPIPRPIPRGANR</sequence>
<name>A0A8T1SRV1_CHESE</name>
<evidence type="ECO:0000313" key="4">
    <source>
        <dbReference type="EMBL" id="KAG6931669.1"/>
    </source>
</evidence>
<dbReference type="InterPro" id="IPR038269">
    <property type="entry name" value="SCAN_sf"/>
</dbReference>
<feature type="non-terminal residue" evidence="4">
    <location>
        <position position="1"/>
    </location>
</feature>
<dbReference type="Proteomes" id="UP000765507">
    <property type="component" value="Unassembled WGS sequence"/>
</dbReference>
<accession>A0A8T1SRV1</accession>
<evidence type="ECO:0000313" key="5">
    <source>
        <dbReference type="Proteomes" id="UP000765507"/>
    </source>
</evidence>
<dbReference type="SUPFAM" id="SSF47353">
    <property type="entry name" value="Retrovirus capsid dimerization domain-like"/>
    <property type="match status" value="1"/>
</dbReference>
<evidence type="ECO:0000256" key="1">
    <source>
        <dbReference type="ARBA" id="ARBA00023242"/>
    </source>
</evidence>
<organism evidence="4 5">
    <name type="scientific">Chelydra serpentina</name>
    <name type="common">Snapping turtle</name>
    <name type="synonym">Testudo serpentina</name>
    <dbReference type="NCBI Taxonomy" id="8475"/>
    <lineage>
        <taxon>Eukaryota</taxon>
        <taxon>Metazoa</taxon>
        <taxon>Chordata</taxon>
        <taxon>Craniata</taxon>
        <taxon>Vertebrata</taxon>
        <taxon>Euteleostomi</taxon>
        <taxon>Archelosauria</taxon>
        <taxon>Testudinata</taxon>
        <taxon>Testudines</taxon>
        <taxon>Cryptodira</taxon>
        <taxon>Durocryptodira</taxon>
        <taxon>Americhelydia</taxon>
        <taxon>Chelydroidea</taxon>
        <taxon>Chelydridae</taxon>
        <taxon>Chelydra</taxon>
    </lineage>
</organism>
<protein>
    <submittedName>
        <fullName evidence="4">Zinc finger and SCAN domain containing 23</fullName>
    </submittedName>
</protein>
<dbReference type="InterPro" id="IPR003309">
    <property type="entry name" value="SCAN_dom"/>
</dbReference>
<feature type="compositionally biased region" description="Basic and acidic residues" evidence="2">
    <location>
        <begin position="117"/>
        <end position="142"/>
    </location>
</feature>
<dbReference type="PANTHER" id="PTHR45935:SF15">
    <property type="entry name" value="SCAN BOX DOMAIN-CONTAINING PROTEIN"/>
    <property type="match status" value="1"/>
</dbReference>
<dbReference type="Gene3D" id="1.10.4020.10">
    <property type="entry name" value="DNA breaking-rejoining enzymes"/>
    <property type="match status" value="1"/>
</dbReference>
<evidence type="ECO:0000256" key="2">
    <source>
        <dbReference type="SAM" id="MobiDB-lite"/>
    </source>
</evidence>
<comment type="caution">
    <text evidence="4">The sequence shown here is derived from an EMBL/GenBank/DDBJ whole genome shotgun (WGS) entry which is preliminary data.</text>
</comment>
<dbReference type="Pfam" id="PF02023">
    <property type="entry name" value="SCAN"/>
    <property type="match status" value="1"/>
</dbReference>
<keyword evidence="5" id="KW-1185">Reference proteome</keyword>
<keyword evidence="1" id="KW-0539">Nucleus</keyword>
<dbReference type="AlphaFoldDB" id="A0A8T1SRV1"/>
<gene>
    <name evidence="4" type="ORF">G0U57_001156</name>
</gene>
<reference evidence="4 5" key="1">
    <citation type="journal article" date="2020" name="G3 (Bethesda)">
        <title>Draft Genome of the Common Snapping Turtle, Chelydra serpentina, a Model for Phenotypic Plasticity in Reptiles.</title>
        <authorList>
            <person name="Das D."/>
            <person name="Singh S.K."/>
            <person name="Bierstedt J."/>
            <person name="Erickson A."/>
            <person name="Galli G.L.J."/>
            <person name="Crossley D.A. 2nd"/>
            <person name="Rhen T."/>
        </authorList>
    </citation>
    <scope>NUCLEOTIDE SEQUENCE [LARGE SCALE GENOMIC DNA]</scope>
    <source>
        <strain evidence="4">KW</strain>
    </source>
</reference>